<protein>
    <recommendedName>
        <fullName evidence="4">Tetratricopeptide repeat protein</fullName>
    </recommendedName>
</protein>
<dbReference type="AlphaFoldDB" id="A0ABD3Y254"/>
<gene>
    <name evidence="2" type="ORF">ACJMK2_004142</name>
</gene>
<dbReference type="PROSITE" id="PS50005">
    <property type="entry name" value="TPR"/>
    <property type="match status" value="1"/>
</dbReference>
<evidence type="ECO:0000256" key="1">
    <source>
        <dbReference type="PROSITE-ProRule" id="PRU00339"/>
    </source>
</evidence>
<name>A0ABD3Y254_SINWO</name>
<dbReference type="Gene3D" id="1.25.40.10">
    <property type="entry name" value="Tetratricopeptide repeat domain"/>
    <property type="match status" value="1"/>
</dbReference>
<reference evidence="2 3" key="1">
    <citation type="submission" date="2024-11" db="EMBL/GenBank/DDBJ databases">
        <title>Chromosome-level genome assembly of the freshwater bivalve Anodonta woodiana.</title>
        <authorList>
            <person name="Chen X."/>
        </authorList>
    </citation>
    <scope>NUCLEOTIDE SEQUENCE [LARGE SCALE GENOMIC DNA]</scope>
    <source>
        <strain evidence="2">MN2024</strain>
        <tissue evidence="2">Gills</tissue>
    </source>
</reference>
<evidence type="ECO:0008006" key="4">
    <source>
        <dbReference type="Google" id="ProtNLM"/>
    </source>
</evidence>
<dbReference type="PANTHER" id="PTHR47059">
    <property type="entry name" value="TETRATRICOPEPTIDE REPEAT PROTEIN 32"/>
    <property type="match status" value="1"/>
</dbReference>
<dbReference type="SUPFAM" id="SSF48452">
    <property type="entry name" value="TPR-like"/>
    <property type="match status" value="1"/>
</dbReference>
<evidence type="ECO:0000313" key="2">
    <source>
        <dbReference type="EMBL" id="KAL3891900.1"/>
    </source>
</evidence>
<dbReference type="PROSITE" id="PS50293">
    <property type="entry name" value="TPR_REGION"/>
    <property type="match status" value="1"/>
</dbReference>
<accession>A0ABD3Y254</accession>
<dbReference type="InterPro" id="IPR019734">
    <property type="entry name" value="TPR_rpt"/>
</dbReference>
<feature type="repeat" description="TPR" evidence="1">
    <location>
        <begin position="97"/>
        <end position="130"/>
    </location>
</feature>
<proteinExistence type="predicted"/>
<dbReference type="EMBL" id="JBJQND010000001">
    <property type="protein sequence ID" value="KAL3891900.1"/>
    <property type="molecule type" value="Genomic_DNA"/>
</dbReference>
<sequence length="155" mass="18109">MAEIMPFDLNNMKYIVKEAEHLEKLGKLDEAFNAYTQFITRMEEYLSKVTDLSETHILKDELGVAYNNRGYIRYLAVDFDEAIKDYSHGLANNPKIACAYYNRGLIHYRMGRFYEAIADMQTCIELDPNFQDAKMCLDQAMKDRNNAQQSKHRNS</sequence>
<keyword evidence="3" id="KW-1185">Reference proteome</keyword>
<dbReference type="InterPro" id="IPR011990">
    <property type="entry name" value="TPR-like_helical_dom_sf"/>
</dbReference>
<comment type="caution">
    <text evidence="2">The sequence shown here is derived from an EMBL/GenBank/DDBJ whole genome shotgun (WGS) entry which is preliminary data.</text>
</comment>
<dbReference type="SMART" id="SM00028">
    <property type="entry name" value="TPR"/>
    <property type="match status" value="3"/>
</dbReference>
<keyword evidence="1" id="KW-0802">TPR repeat</keyword>
<evidence type="ECO:0000313" key="3">
    <source>
        <dbReference type="Proteomes" id="UP001634394"/>
    </source>
</evidence>
<dbReference type="PANTHER" id="PTHR47059:SF1">
    <property type="entry name" value="TETRATRICOPEPTIDE REPEAT PROTEIN 32"/>
    <property type="match status" value="1"/>
</dbReference>
<dbReference type="Proteomes" id="UP001634394">
    <property type="component" value="Unassembled WGS sequence"/>
</dbReference>
<organism evidence="2 3">
    <name type="scientific">Sinanodonta woodiana</name>
    <name type="common">Chinese pond mussel</name>
    <name type="synonym">Anodonta woodiana</name>
    <dbReference type="NCBI Taxonomy" id="1069815"/>
    <lineage>
        <taxon>Eukaryota</taxon>
        <taxon>Metazoa</taxon>
        <taxon>Spiralia</taxon>
        <taxon>Lophotrochozoa</taxon>
        <taxon>Mollusca</taxon>
        <taxon>Bivalvia</taxon>
        <taxon>Autobranchia</taxon>
        <taxon>Heteroconchia</taxon>
        <taxon>Palaeoheterodonta</taxon>
        <taxon>Unionida</taxon>
        <taxon>Unionoidea</taxon>
        <taxon>Unionidae</taxon>
        <taxon>Unioninae</taxon>
        <taxon>Sinanodonta</taxon>
    </lineage>
</organism>
<dbReference type="Pfam" id="PF00515">
    <property type="entry name" value="TPR_1"/>
    <property type="match status" value="1"/>
</dbReference>